<evidence type="ECO:0000313" key="4">
    <source>
        <dbReference type="Proteomes" id="UP000248745"/>
    </source>
</evidence>
<organism evidence="3 4">
    <name type="scientific">Taibaiella soli</name>
    <dbReference type="NCBI Taxonomy" id="1649169"/>
    <lineage>
        <taxon>Bacteria</taxon>
        <taxon>Pseudomonadati</taxon>
        <taxon>Bacteroidota</taxon>
        <taxon>Chitinophagia</taxon>
        <taxon>Chitinophagales</taxon>
        <taxon>Chitinophagaceae</taxon>
        <taxon>Taibaiella</taxon>
    </lineage>
</organism>
<evidence type="ECO:0000256" key="1">
    <source>
        <dbReference type="SAM" id="SignalP"/>
    </source>
</evidence>
<feature type="domain" description="Secretion system C-terminal sorting" evidence="2">
    <location>
        <begin position="571"/>
        <end position="646"/>
    </location>
</feature>
<evidence type="ECO:0000313" key="3">
    <source>
        <dbReference type="EMBL" id="PZF70895.1"/>
    </source>
</evidence>
<feature type="chain" id="PRO_5016070496" description="Secretion system C-terminal sorting domain-containing protein" evidence="1">
    <location>
        <begin position="21"/>
        <end position="650"/>
    </location>
</feature>
<reference evidence="3 4" key="1">
    <citation type="submission" date="2018-06" db="EMBL/GenBank/DDBJ databases">
        <title>Mucibacter soli gen. nov., sp. nov., a new member of the family Chitinophagaceae producing mucin.</title>
        <authorList>
            <person name="Kim M.-K."/>
            <person name="Park S."/>
            <person name="Kim T.-S."/>
            <person name="Joung Y."/>
            <person name="Han J.-H."/>
            <person name="Kim S.B."/>
        </authorList>
    </citation>
    <scope>NUCLEOTIDE SEQUENCE [LARGE SCALE GENOMIC DNA]</scope>
    <source>
        <strain evidence="3 4">R1-15</strain>
    </source>
</reference>
<dbReference type="NCBIfam" id="TIGR04183">
    <property type="entry name" value="Por_Secre_tail"/>
    <property type="match status" value="1"/>
</dbReference>
<gene>
    <name evidence="3" type="ORF">DN068_20940</name>
</gene>
<dbReference type="EMBL" id="QKTW01000028">
    <property type="protein sequence ID" value="PZF70895.1"/>
    <property type="molecule type" value="Genomic_DNA"/>
</dbReference>
<dbReference type="Proteomes" id="UP000248745">
    <property type="component" value="Unassembled WGS sequence"/>
</dbReference>
<dbReference type="InterPro" id="IPR013783">
    <property type="entry name" value="Ig-like_fold"/>
</dbReference>
<feature type="signal peptide" evidence="1">
    <location>
        <begin position="1"/>
        <end position="20"/>
    </location>
</feature>
<dbReference type="Gene3D" id="2.60.40.10">
    <property type="entry name" value="Immunoglobulins"/>
    <property type="match status" value="1"/>
</dbReference>
<dbReference type="RefSeq" id="WP_111000911.1">
    <property type="nucleotide sequence ID" value="NZ_QKTW01000028.1"/>
</dbReference>
<keyword evidence="4" id="KW-1185">Reference proteome</keyword>
<dbReference type="OrthoDB" id="957862at2"/>
<protein>
    <recommendedName>
        <fullName evidence="2">Secretion system C-terminal sorting domain-containing protein</fullName>
    </recommendedName>
</protein>
<sequence>MRLKNLLFALATFFTNVANAQQVLFSEKFDEIPTYNIPTWPSVMNTNAFPWQCGLPYLVGGACFTPAGHNDPYDKVACIIDQSCVYINPERDVLMYSAPITLNGAPHLWMQYDSYFLEDTANGKTEVGRVEVSTDNAATWNIVHYSTPYTYGFKTAYVDLSAYAGASSIRLGFRYSDSGQVMRGWMVDNIKVFVPKPSDMALLEVTPTDSMLRYTDANDAITLGGRVFNYSIDTIHNFTARYQLNNGATVSQTYSGINILPFTDYNFAFNTPEYAPGVGVYPLKMWIETNGDNFHSNDTVNSDLRGMSFKPFKKLVIEQGTGTWNKWGPRDAVLMNTLAANVISLDGDICQISVHDNNDPMRVADYQTFLFDLRYYYVPYFLFDRRENITPDSFYNTFLKERNYFGFADIKIDFTPVGTHYYDVTTTVKPAVDLQGDYRIAIVVTEDGVHGPSPDYDQRNAYAGGGLGPMGGYENKPDPVPASDMTYNFVARSATPAPDGTAGLLPVMMYAGYDYPVTTTIDINNAWDPTKLKIVAMLVRYSDSTILNGNHSVVPPLAVANIAAPVNTISLYPNPATAYTMLRYDLKQTENVVISVTDLSGKLLYQTQPVYSTSGKHDLSIPVSNLSNGLYIVTLQTATGKESVKLSVMR</sequence>
<accession>A0A2W2A6J5</accession>
<keyword evidence="1" id="KW-0732">Signal</keyword>
<proteinExistence type="predicted"/>
<comment type="caution">
    <text evidence="3">The sequence shown here is derived from an EMBL/GenBank/DDBJ whole genome shotgun (WGS) entry which is preliminary data.</text>
</comment>
<name>A0A2W2A6J5_9BACT</name>
<dbReference type="Gene3D" id="2.60.120.260">
    <property type="entry name" value="Galactose-binding domain-like"/>
    <property type="match status" value="1"/>
</dbReference>
<evidence type="ECO:0000259" key="2">
    <source>
        <dbReference type="Pfam" id="PF18962"/>
    </source>
</evidence>
<dbReference type="AlphaFoldDB" id="A0A2W2A6J5"/>
<dbReference type="InterPro" id="IPR026444">
    <property type="entry name" value="Secre_tail"/>
</dbReference>
<dbReference type="Pfam" id="PF18962">
    <property type="entry name" value="Por_Secre_tail"/>
    <property type="match status" value="1"/>
</dbReference>